<gene>
    <name evidence="2" type="ORF">VNI00_006147</name>
</gene>
<name>A0AAW0D870_9AGAR</name>
<keyword evidence="3" id="KW-1185">Reference proteome</keyword>
<evidence type="ECO:0000256" key="1">
    <source>
        <dbReference type="SAM" id="MobiDB-lite"/>
    </source>
</evidence>
<protein>
    <submittedName>
        <fullName evidence="2">Uncharacterized protein</fullName>
    </submittedName>
</protein>
<dbReference type="Proteomes" id="UP001383192">
    <property type="component" value="Unassembled WGS sequence"/>
</dbReference>
<proteinExistence type="predicted"/>
<reference evidence="2 3" key="1">
    <citation type="submission" date="2024-01" db="EMBL/GenBank/DDBJ databases">
        <title>A draft genome for a cacao thread blight-causing isolate of Paramarasmius palmivorus.</title>
        <authorList>
            <person name="Baruah I.K."/>
            <person name="Bukari Y."/>
            <person name="Amoako-Attah I."/>
            <person name="Meinhardt L.W."/>
            <person name="Bailey B.A."/>
            <person name="Cohen S.P."/>
        </authorList>
    </citation>
    <scope>NUCLEOTIDE SEQUENCE [LARGE SCALE GENOMIC DNA]</scope>
    <source>
        <strain evidence="2 3">GH-12</strain>
    </source>
</reference>
<feature type="region of interest" description="Disordered" evidence="1">
    <location>
        <begin position="26"/>
        <end position="52"/>
    </location>
</feature>
<evidence type="ECO:0000313" key="2">
    <source>
        <dbReference type="EMBL" id="KAK7047819.1"/>
    </source>
</evidence>
<sequence>MSVALAFVRQSLFRLVSGSDSEVSTQSVPHVVPQHKRTPLIEDNESDGSGPSETLIDYPYYLSGDGPVDRPIEDKVYEKVPDSTFVTLEARTLANWLGLWIVDRVNPSSTSRIAIRRDNFAVLTLRISNVLRVVSPSCSAILIALEYLDRMLLLTSLSEIPDDNSCLRVMYYLFLLSLEFTFTIRGERTPITSQQWYPTPTELAGRLRAYYLDGLRNDFDVPSDLVCRFEDHARQILCDLYDCDTLDDFFRNAKAELEAREDTRSVYGTPPSSPEIDLSPEYSAEEMRLYKEREVQEFCVTLDAIMLVPARSAPDREQASDMLIPESDVSEIGTSELATGSPQVQSSATVPVSFRTIPDEQSQVVSSPSRYSTSVENIPAPTVNSVPTESAVDLASPLSATFHHLQRLPSSHQAVNSTNQPATGIDLFLPDPPVGDLGMIQELQAIYDEAELVKITFGSVAMTPVSHARVDICARRLVPRRPRPAHEPVEEKLLGSNGSVVGVITPQHQGDHYARQNEGAVKGDSLWGSDFTAAPTTAAQEDSMDVGEEETIVENTPFLNLGELGALTHRDRRLRLPLFAVPLPLHVPPAPMPQYIPLPAVPDFFPVYDLFSSSVPGISPSVPSGLARLAPGYQRPAQQTVVLSPLADLDILGPEALVSASDEVIPRIPKRLLPVYQPIPRYGHLGIPGHFDRRFSFFRPYFRPRWNPI</sequence>
<accession>A0AAW0D870</accession>
<comment type="caution">
    <text evidence="2">The sequence shown here is derived from an EMBL/GenBank/DDBJ whole genome shotgun (WGS) entry which is preliminary data.</text>
</comment>
<dbReference type="EMBL" id="JAYKXP010000018">
    <property type="protein sequence ID" value="KAK7047819.1"/>
    <property type="molecule type" value="Genomic_DNA"/>
</dbReference>
<dbReference type="AlphaFoldDB" id="A0AAW0D870"/>
<organism evidence="2 3">
    <name type="scientific">Paramarasmius palmivorus</name>
    <dbReference type="NCBI Taxonomy" id="297713"/>
    <lineage>
        <taxon>Eukaryota</taxon>
        <taxon>Fungi</taxon>
        <taxon>Dikarya</taxon>
        <taxon>Basidiomycota</taxon>
        <taxon>Agaricomycotina</taxon>
        <taxon>Agaricomycetes</taxon>
        <taxon>Agaricomycetidae</taxon>
        <taxon>Agaricales</taxon>
        <taxon>Marasmiineae</taxon>
        <taxon>Marasmiaceae</taxon>
        <taxon>Paramarasmius</taxon>
    </lineage>
</organism>
<evidence type="ECO:0000313" key="3">
    <source>
        <dbReference type="Proteomes" id="UP001383192"/>
    </source>
</evidence>